<dbReference type="AlphaFoldDB" id="A0AAD5W2Y2"/>
<accession>A0AAD5W2Y2</accession>
<feature type="domain" description="F-box" evidence="1">
    <location>
        <begin position="53"/>
        <end position="99"/>
    </location>
</feature>
<keyword evidence="3" id="KW-1185">Reference proteome</keyword>
<dbReference type="InterPro" id="IPR001810">
    <property type="entry name" value="F-box_dom"/>
</dbReference>
<proteinExistence type="predicted"/>
<evidence type="ECO:0000259" key="1">
    <source>
        <dbReference type="PROSITE" id="PS50181"/>
    </source>
</evidence>
<protein>
    <recommendedName>
        <fullName evidence="1">F-box domain-containing protein</fullName>
    </recommendedName>
</protein>
<reference evidence="2" key="1">
    <citation type="submission" date="2022-07" db="EMBL/GenBank/DDBJ databases">
        <title>Genome Sequence of Leucocoprinus birnbaumii.</title>
        <authorList>
            <person name="Buettner E."/>
        </authorList>
    </citation>
    <scope>NUCLEOTIDE SEQUENCE</scope>
    <source>
        <strain evidence="2">VT141</strain>
    </source>
</reference>
<dbReference type="EMBL" id="JANIEX010000169">
    <property type="protein sequence ID" value="KAJ3571816.1"/>
    <property type="molecule type" value="Genomic_DNA"/>
</dbReference>
<comment type="caution">
    <text evidence="2">The sequence shown here is derived from an EMBL/GenBank/DDBJ whole genome shotgun (WGS) entry which is preliminary data.</text>
</comment>
<name>A0AAD5W2Y2_9AGAR</name>
<dbReference type="PROSITE" id="PS50181">
    <property type="entry name" value="FBOX"/>
    <property type="match status" value="1"/>
</dbReference>
<sequence length="330" mass="37440">MEMNVPNSPDFALQTYRTQNICDNTLDDAQLETRCPLDNGRHDCTSISTCLSAGQLDGLPLELVVEVLLQLDIPSLTRFRGLNRRTMELANSVRQYTAIIEHCPNIIRAIVSIQADAFDCGTLYRTLCTSQCSTCNHFGDHLYLIDCRRVCYFCFTRRPEYFPLTSYEASRLFTSNAMPQNGTKSPRKLLELAKPPSILSLPGRYCVAWTWRGGNLQRKRLRLYDRQAVVQNLAGHGLPQLDKTTREPKRHMAIITAPILLDGGRQVDPGFFCLGCRDKDNTEHIEPWRIKYTTQGMSEHIASYGPVVEHVVEQMPSLRIPDMFMHAATA</sequence>
<evidence type="ECO:0000313" key="3">
    <source>
        <dbReference type="Proteomes" id="UP001213000"/>
    </source>
</evidence>
<organism evidence="2 3">
    <name type="scientific">Leucocoprinus birnbaumii</name>
    <dbReference type="NCBI Taxonomy" id="56174"/>
    <lineage>
        <taxon>Eukaryota</taxon>
        <taxon>Fungi</taxon>
        <taxon>Dikarya</taxon>
        <taxon>Basidiomycota</taxon>
        <taxon>Agaricomycotina</taxon>
        <taxon>Agaricomycetes</taxon>
        <taxon>Agaricomycetidae</taxon>
        <taxon>Agaricales</taxon>
        <taxon>Agaricineae</taxon>
        <taxon>Agaricaceae</taxon>
        <taxon>Leucocoprinus</taxon>
    </lineage>
</organism>
<dbReference type="Proteomes" id="UP001213000">
    <property type="component" value="Unassembled WGS sequence"/>
</dbReference>
<evidence type="ECO:0000313" key="2">
    <source>
        <dbReference type="EMBL" id="KAJ3571816.1"/>
    </source>
</evidence>
<dbReference type="Pfam" id="PF00646">
    <property type="entry name" value="F-box"/>
    <property type="match status" value="1"/>
</dbReference>
<gene>
    <name evidence="2" type="ORF">NP233_g3496</name>
</gene>